<dbReference type="GO" id="GO:0110154">
    <property type="term" value="P:RNA decapping"/>
    <property type="evidence" value="ECO:0007669"/>
    <property type="project" value="TreeGrafter"/>
</dbReference>
<dbReference type="CDD" id="cd00144">
    <property type="entry name" value="MPP_PPP_family"/>
    <property type="match status" value="1"/>
</dbReference>
<evidence type="ECO:0000313" key="3">
    <source>
        <dbReference type="Proteomes" id="UP000199630"/>
    </source>
</evidence>
<evidence type="ECO:0000259" key="1">
    <source>
        <dbReference type="Pfam" id="PF00149"/>
    </source>
</evidence>
<protein>
    <submittedName>
        <fullName evidence="2">Serine/threonine protein phosphatase 1</fullName>
    </submittedName>
</protein>
<accession>A0A1I3YDA4</accession>
<dbReference type="InterPro" id="IPR050126">
    <property type="entry name" value="Ap4A_hydrolase"/>
</dbReference>
<dbReference type="STRING" id="588602.SAMN04487991_4310"/>
<feature type="domain" description="Calcineurin-like phosphoesterase" evidence="1">
    <location>
        <begin position="1"/>
        <end position="203"/>
    </location>
</feature>
<dbReference type="Gene3D" id="3.60.21.10">
    <property type="match status" value="1"/>
</dbReference>
<sequence>MRIYAIGDIHGQLDMLKAAHARIEADKARVGDPDARIIHLGDYVDRGPDSKGVIQYLIDGIEAGKPWRVIRGNHDRMFTRFVRHGIAHDDHIKSGKSWLHPALGGTDTLASYGVEAQDGDFEIAHMRAAKAVPEAHLKFIEQAPLTYAWGNYLFVHAGIRPKLPVERQTEDDLIWIREGWLDYHGPLPFTVVHGHTALDEATHFGNRIDIDTGAGYGRPLTAMVIENAHEQVVTETGRSHLTHANPGATPG</sequence>
<evidence type="ECO:0000313" key="2">
    <source>
        <dbReference type="EMBL" id="SFK29251.1"/>
    </source>
</evidence>
<dbReference type="Pfam" id="PF00149">
    <property type="entry name" value="Metallophos"/>
    <property type="match status" value="1"/>
</dbReference>
<name>A0A1I3YDA4_9RHOB</name>
<dbReference type="Proteomes" id="UP000199630">
    <property type="component" value="Unassembled WGS sequence"/>
</dbReference>
<keyword evidence="3" id="KW-1185">Reference proteome</keyword>
<dbReference type="AlphaFoldDB" id="A0A1I3YDA4"/>
<reference evidence="3" key="1">
    <citation type="submission" date="2016-10" db="EMBL/GenBank/DDBJ databases">
        <authorList>
            <person name="Varghese N."/>
            <person name="Submissions S."/>
        </authorList>
    </citation>
    <scope>NUCLEOTIDE SEQUENCE [LARGE SCALE GENOMIC DNA]</scope>
    <source>
        <strain evidence="3">DSM 26471</strain>
    </source>
</reference>
<proteinExistence type="predicted"/>
<dbReference type="PANTHER" id="PTHR42850">
    <property type="entry name" value="METALLOPHOSPHOESTERASE"/>
    <property type="match status" value="1"/>
</dbReference>
<dbReference type="GO" id="GO:0005737">
    <property type="term" value="C:cytoplasm"/>
    <property type="evidence" value="ECO:0007669"/>
    <property type="project" value="TreeGrafter"/>
</dbReference>
<gene>
    <name evidence="2" type="ORF">SAMN04487991_4310</name>
</gene>
<dbReference type="EMBL" id="FORH01000016">
    <property type="protein sequence ID" value="SFK29251.1"/>
    <property type="molecule type" value="Genomic_DNA"/>
</dbReference>
<dbReference type="OrthoDB" id="9807890at2"/>
<dbReference type="RefSeq" id="WP_090063407.1">
    <property type="nucleotide sequence ID" value="NZ_FORH01000016.1"/>
</dbReference>
<dbReference type="SUPFAM" id="SSF56300">
    <property type="entry name" value="Metallo-dependent phosphatases"/>
    <property type="match status" value="1"/>
</dbReference>
<organism evidence="2 3">
    <name type="scientific">Celeribacter neptunius</name>
    <dbReference type="NCBI Taxonomy" id="588602"/>
    <lineage>
        <taxon>Bacteria</taxon>
        <taxon>Pseudomonadati</taxon>
        <taxon>Pseudomonadota</taxon>
        <taxon>Alphaproteobacteria</taxon>
        <taxon>Rhodobacterales</taxon>
        <taxon>Roseobacteraceae</taxon>
        <taxon>Celeribacter</taxon>
    </lineage>
</organism>
<dbReference type="PANTHER" id="PTHR42850:SF4">
    <property type="entry name" value="ZINC-DEPENDENT ENDOPOLYPHOSPHATASE"/>
    <property type="match status" value="1"/>
</dbReference>
<dbReference type="InterPro" id="IPR004843">
    <property type="entry name" value="Calcineurin-like_PHP"/>
</dbReference>
<dbReference type="InterPro" id="IPR029052">
    <property type="entry name" value="Metallo-depent_PP-like"/>
</dbReference>
<dbReference type="GO" id="GO:0016791">
    <property type="term" value="F:phosphatase activity"/>
    <property type="evidence" value="ECO:0007669"/>
    <property type="project" value="TreeGrafter"/>
</dbReference>
<dbReference type="GO" id="GO:0008803">
    <property type="term" value="F:bis(5'-nucleosyl)-tetraphosphatase (symmetrical) activity"/>
    <property type="evidence" value="ECO:0007669"/>
    <property type="project" value="TreeGrafter"/>
</dbReference>